<organism evidence="2 3">
    <name type="scientific">Acinetobacter sedimenti</name>
    <dbReference type="NCBI Taxonomy" id="2919922"/>
    <lineage>
        <taxon>Bacteria</taxon>
        <taxon>Pseudomonadati</taxon>
        <taxon>Pseudomonadota</taxon>
        <taxon>Gammaproteobacteria</taxon>
        <taxon>Moraxellales</taxon>
        <taxon>Moraxellaceae</taxon>
        <taxon>Acinetobacter</taxon>
    </lineage>
</organism>
<comment type="caution">
    <text evidence="2">The sequence shown here is derived from an EMBL/GenBank/DDBJ whole genome shotgun (WGS) entry which is preliminary data.</text>
</comment>
<protein>
    <recommendedName>
        <fullName evidence="4">Lipoprotein</fullName>
    </recommendedName>
</protein>
<sequence length="73" mass="8086">MQLIKISLISLVSALMFSQLTACGQSGQLMLPSDPNMDKRSNYILYKQNKLDAEKSLAQPANAEQDAIDQTKK</sequence>
<gene>
    <name evidence="2" type="ORF">MKI79_10390</name>
</gene>
<dbReference type="AlphaFoldDB" id="A0A9X2BB81"/>
<dbReference type="EMBL" id="JAKUML010000018">
    <property type="protein sequence ID" value="MCJ8147295.1"/>
    <property type="molecule type" value="Genomic_DNA"/>
</dbReference>
<evidence type="ECO:0000313" key="2">
    <source>
        <dbReference type="EMBL" id="MCJ8147295.1"/>
    </source>
</evidence>
<feature type="chain" id="PRO_5040742919" description="Lipoprotein" evidence="1">
    <location>
        <begin position="23"/>
        <end position="73"/>
    </location>
</feature>
<evidence type="ECO:0008006" key="4">
    <source>
        <dbReference type="Google" id="ProtNLM"/>
    </source>
</evidence>
<feature type="signal peptide" evidence="1">
    <location>
        <begin position="1"/>
        <end position="22"/>
    </location>
</feature>
<evidence type="ECO:0000313" key="3">
    <source>
        <dbReference type="Proteomes" id="UP001139701"/>
    </source>
</evidence>
<evidence type="ECO:0000256" key="1">
    <source>
        <dbReference type="SAM" id="SignalP"/>
    </source>
</evidence>
<dbReference type="Proteomes" id="UP001139701">
    <property type="component" value="Unassembled WGS sequence"/>
</dbReference>
<accession>A0A9X2BB81</accession>
<keyword evidence="3" id="KW-1185">Reference proteome</keyword>
<proteinExistence type="predicted"/>
<name>A0A9X2BB81_9GAMM</name>
<keyword evidence="1" id="KW-0732">Signal</keyword>
<reference evidence="2" key="1">
    <citation type="submission" date="2022-02" db="EMBL/GenBank/DDBJ databases">
        <title>Acinetobacter A3.8 sp. nov., isolated from Sediment (Zhairuo Island).</title>
        <authorList>
            <person name="Zheng K."/>
        </authorList>
    </citation>
    <scope>NUCLEOTIDE SEQUENCE</scope>
    <source>
        <strain evidence="2">A3.8</strain>
    </source>
</reference>